<proteinExistence type="predicted"/>
<sequence>MLLVITFKDENMQELPPLALVKTWLEVVQQLDFPITIREKRGKLLTYYFGSIKQAQRYVEDNDDYCQRAS</sequence>
<dbReference type="AlphaFoldDB" id="Q47U47"/>
<evidence type="ECO:0000313" key="2">
    <source>
        <dbReference type="Proteomes" id="UP000000547"/>
    </source>
</evidence>
<accession>Q47U47</accession>
<protein>
    <submittedName>
        <fullName evidence="1">Uncharacterized protein</fullName>
    </submittedName>
</protein>
<dbReference type="eggNOG" id="ENOG5030Y7C">
    <property type="taxonomic scope" value="Bacteria"/>
</dbReference>
<dbReference type="KEGG" id="cps:CPS_5038"/>
<name>Q47U47_COLP3</name>
<reference evidence="1" key="1">
    <citation type="journal article" date="2005" name="Proc. Natl. Acad. Sci. U.S.A.">
        <title>The psychrophilic lifestyle as revealed by the genome sequence of Colwellia psychrerythraea 34H through genomic and proteomic analyses.</title>
        <authorList>
            <person name="Methe B.A."/>
            <person name="Nelson K.E."/>
            <person name="Deming J.W."/>
            <person name="Momen B."/>
            <person name="Melamud E."/>
            <person name="Zhang X."/>
            <person name="Moult J."/>
            <person name="Madupu R."/>
            <person name="Nelson W.C."/>
            <person name="Dodson R.J."/>
            <person name="Brinkac L.M."/>
            <person name="Daugherty S.C."/>
            <person name="Durkin A.S."/>
            <person name="DeBoy R.T."/>
            <person name="Kolonay J.F."/>
            <person name="Sullivan S.A."/>
            <person name="Zhou L."/>
            <person name="Davidsen T.M."/>
            <person name="Wu M."/>
            <person name="Huston A.L."/>
            <person name="Lewis M."/>
            <person name="Weaver B."/>
            <person name="Weidman J.F."/>
            <person name="Khouri H."/>
            <person name="Utterback T.R."/>
            <person name="Feldblyum T.V."/>
            <person name="Fraser C.M."/>
        </authorList>
    </citation>
    <scope>NUCLEOTIDE SEQUENCE [LARGE SCALE GENOMIC DNA]</scope>
    <source>
        <strain evidence="1">34H</strain>
    </source>
</reference>
<evidence type="ECO:0000313" key="1">
    <source>
        <dbReference type="EMBL" id="AAZ24244.1"/>
    </source>
</evidence>
<dbReference type="Proteomes" id="UP000000547">
    <property type="component" value="Chromosome"/>
</dbReference>
<gene>
    <name evidence="1" type="ordered locus">CPS_5038</name>
</gene>
<dbReference type="EMBL" id="CP000083">
    <property type="protein sequence ID" value="AAZ24244.1"/>
    <property type="molecule type" value="Genomic_DNA"/>
</dbReference>
<dbReference type="STRING" id="167879.CPS_5038"/>
<dbReference type="HOGENOM" id="CLU_2750841_0_0_6"/>
<organism evidence="1 2">
    <name type="scientific">Colwellia psychrerythraea (strain 34H / ATCC BAA-681)</name>
    <name type="common">Vibrio psychroerythus</name>
    <dbReference type="NCBI Taxonomy" id="167879"/>
    <lineage>
        <taxon>Bacteria</taxon>
        <taxon>Pseudomonadati</taxon>
        <taxon>Pseudomonadota</taxon>
        <taxon>Gammaproteobacteria</taxon>
        <taxon>Alteromonadales</taxon>
        <taxon>Colwelliaceae</taxon>
        <taxon>Colwellia</taxon>
    </lineage>
</organism>